<dbReference type="AlphaFoldDB" id="A0A1Y2IX60"/>
<name>A0A1Y2IX60_TRAC3</name>
<keyword evidence="1" id="KW-0732">Signal</keyword>
<evidence type="ECO:0000256" key="1">
    <source>
        <dbReference type="SAM" id="SignalP"/>
    </source>
</evidence>
<feature type="chain" id="PRO_5013208960" description="Glycosyltransferase family 25 protein" evidence="1">
    <location>
        <begin position="29"/>
        <end position="411"/>
    </location>
</feature>
<evidence type="ECO:0008006" key="4">
    <source>
        <dbReference type="Google" id="ProtNLM"/>
    </source>
</evidence>
<dbReference type="STRING" id="1353009.A0A1Y2IX60"/>
<dbReference type="Proteomes" id="UP000193067">
    <property type="component" value="Unassembled WGS sequence"/>
</dbReference>
<dbReference type="EMBL" id="KZ084092">
    <property type="protein sequence ID" value="OSD05740.1"/>
    <property type="molecule type" value="Genomic_DNA"/>
</dbReference>
<evidence type="ECO:0000313" key="3">
    <source>
        <dbReference type="Proteomes" id="UP000193067"/>
    </source>
</evidence>
<dbReference type="OrthoDB" id="47375at2759"/>
<organism evidence="2 3">
    <name type="scientific">Trametes coccinea (strain BRFM310)</name>
    <name type="common">Pycnoporus coccineus</name>
    <dbReference type="NCBI Taxonomy" id="1353009"/>
    <lineage>
        <taxon>Eukaryota</taxon>
        <taxon>Fungi</taxon>
        <taxon>Dikarya</taxon>
        <taxon>Basidiomycota</taxon>
        <taxon>Agaricomycotina</taxon>
        <taxon>Agaricomycetes</taxon>
        <taxon>Polyporales</taxon>
        <taxon>Polyporaceae</taxon>
        <taxon>Trametes</taxon>
    </lineage>
</organism>
<sequence length="411" mass="45638">MTLILALVLLFALLWYLALNDLASLSAALRLSRFPDRPPLTHNPGADGQTQERLASGNNLLGVFSEILVVSRPSRLDRRATMERLRLALGVPWTYIDAVSYDDAIIRSIASCVTSIRAHTRSRRFRWPVDWDHGTSLRNPSEMESTSFPCHPPTPDSLSTPYTLLSSISSDASPSDVQSGWVSDTVGLPANTLTCARNDSIRGVKFRDSLPSFMLLTPGKLACWYSHLIAMRRIAEHWQRSDDDLTLGGPALPAFLVLEDDVDMEQGISEQLSSAWTALPKDWDIVYLGHCWSDESHNPAILQADSIVDDQKTRLHPSFAPRCTHAYALNPRSAHRLLRHLTFPPFAYSRALDQALAWLIQSKRVKAFSLVPSLVVQYKVTESDIDQGANGTGSSWRDRLANGLLGHSNTS</sequence>
<proteinExistence type="predicted"/>
<reference evidence="2 3" key="1">
    <citation type="journal article" date="2015" name="Biotechnol. Biofuels">
        <title>Enhanced degradation of softwood versus hardwood by the white-rot fungus Pycnoporus coccineus.</title>
        <authorList>
            <person name="Couturier M."/>
            <person name="Navarro D."/>
            <person name="Chevret D."/>
            <person name="Henrissat B."/>
            <person name="Piumi F."/>
            <person name="Ruiz-Duenas F.J."/>
            <person name="Martinez A.T."/>
            <person name="Grigoriev I.V."/>
            <person name="Riley R."/>
            <person name="Lipzen A."/>
            <person name="Berrin J.G."/>
            <person name="Master E.R."/>
            <person name="Rosso M.N."/>
        </authorList>
    </citation>
    <scope>NUCLEOTIDE SEQUENCE [LARGE SCALE GENOMIC DNA]</scope>
    <source>
        <strain evidence="2 3">BRFM310</strain>
    </source>
</reference>
<keyword evidence="3" id="KW-1185">Reference proteome</keyword>
<gene>
    <name evidence="2" type="ORF">PYCCODRAFT_1432275</name>
</gene>
<protein>
    <recommendedName>
        <fullName evidence="4">Glycosyltransferase family 25 protein</fullName>
    </recommendedName>
</protein>
<accession>A0A1Y2IX60</accession>
<evidence type="ECO:0000313" key="2">
    <source>
        <dbReference type="EMBL" id="OSD05740.1"/>
    </source>
</evidence>
<feature type="signal peptide" evidence="1">
    <location>
        <begin position="1"/>
        <end position="28"/>
    </location>
</feature>